<evidence type="ECO:0000256" key="2">
    <source>
        <dbReference type="ARBA" id="ARBA00022475"/>
    </source>
</evidence>
<dbReference type="InterPro" id="IPR004117">
    <property type="entry name" value="7tm6_olfct_rcpt"/>
</dbReference>
<evidence type="ECO:0000256" key="4">
    <source>
        <dbReference type="ARBA" id="ARBA00022692"/>
    </source>
</evidence>
<dbReference type="AlphaFoldDB" id="A0A0E3Y6Y6"/>
<feature type="transmembrane region" description="Helical" evidence="10">
    <location>
        <begin position="42"/>
        <end position="64"/>
    </location>
</feature>
<keyword evidence="5 10" id="KW-0552">Olfaction</keyword>
<dbReference type="GO" id="GO:0007165">
    <property type="term" value="P:signal transduction"/>
    <property type="evidence" value="ECO:0007669"/>
    <property type="project" value="UniProtKB-KW"/>
</dbReference>
<evidence type="ECO:0000313" key="11">
    <source>
        <dbReference type="EMBL" id="AKC58548.1"/>
    </source>
</evidence>
<keyword evidence="2" id="KW-1003">Cell membrane</keyword>
<dbReference type="PANTHER" id="PTHR21137">
    <property type="entry name" value="ODORANT RECEPTOR"/>
    <property type="match status" value="1"/>
</dbReference>
<feature type="transmembrane region" description="Helical" evidence="10">
    <location>
        <begin position="315"/>
        <end position="339"/>
    </location>
</feature>
<dbReference type="PANTHER" id="PTHR21137:SF35">
    <property type="entry name" value="ODORANT RECEPTOR 19A-RELATED"/>
    <property type="match status" value="1"/>
</dbReference>
<keyword evidence="9 10" id="KW-0807">Transducer</keyword>
<gene>
    <name evidence="11" type="primary">OR13</name>
</gene>
<evidence type="ECO:0000256" key="5">
    <source>
        <dbReference type="ARBA" id="ARBA00022725"/>
    </source>
</evidence>
<dbReference type="GO" id="GO:0004984">
    <property type="term" value="F:olfactory receptor activity"/>
    <property type="evidence" value="ECO:0007669"/>
    <property type="project" value="InterPro"/>
</dbReference>
<evidence type="ECO:0000256" key="8">
    <source>
        <dbReference type="ARBA" id="ARBA00023170"/>
    </source>
</evidence>
<keyword evidence="8 10" id="KW-0675">Receptor</keyword>
<proteinExistence type="evidence at transcript level"/>
<evidence type="ECO:0000256" key="9">
    <source>
        <dbReference type="ARBA" id="ARBA00023224"/>
    </source>
</evidence>
<feature type="transmembrane region" description="Helical" evidence="10">
    <location>
        <begin position="12"/>
        <end position="30"/>
    </location>
</feature>
<feature type="transmembrane region" description="Helical" evidence="10">
    <location>
        <begin position="416"/>
        <end position="437"/>
    </location>
</feature>
<feature type="transmembrane region" description="Helical" evidence="10">
    <location>
        <begin position="138"/>
        <end position="156"/>
    </location>
</feature>
<feature type="transmembrane region" description="Helical" evidence="10">
    <location>
        <begin position="345"/>
        <end position="366"/>
    </location>
</feature>
<organism evidence="11">
    <name type="scientific">Anomala corpulenta</name>
    <dbReference type="NCBI Taxonomy" id="931571"/>
    <lineage>
        <taxon>Eukaryota</taxon>
        <taxon>Metazoa</taxon>
        <taxon>Ecdysozoa</taxon>
        <taxon>Arthropoda</taxon>
        <taxon>Hexapoda</taxon>
        <taxon>Insecta</taxon>
        <taxon>Pterygota</taxon>
        <taxon>Neoptera</taxon>
        <taxon>Endopterygota</taxon>
        <taxon>Coleoptera</taxon>
        <taxon>Polyphaga</taxon>
        <taxon>Scarabaeiformia</taxon>
        <taxon>Scarabaeidae</taxon>
        <taxon>Rutelinae</taxon>
        <taxon>Anomala</taxon>
    </lineage>
</organism>
<sequence>MASNKTRTLCKNYFRIHYFVLMLLGVSIQPMEKNIFSYLYKFYSIVMFTIVYIYFPLAEILYLVYNTDLENITSGTTYICTHTLGTLKIILILIFRKRITAFCELIETKPFLPDPHRSGDIEFDYVQEAINACNYQGYTFHIFVVAIVLPKIFYSLRDSEYETVFNDFQNVTFLVQRQRAGPFNCVMPFNTINSPYFEITAIYQASCAAILGCVIGSIDAIICGIMCHVKAQILILKKSLGTYIQQGLFLMEEDNIDGKNVIGVDEFEMIRNSKTSIQLENVPISLQKYVDISVTQIIIHHQKVIKLSQDAEETFSLLMLVQFLFSLSIICCQLFQLSILKMGSAQFYSMCFYAMLMLFQIFLFCYRGNEVIVHSYDLIDAIFQSNWTELNLKTQKSLLLMMTRACRPIRMTAGKFVFLSLEAFMSIVRGSGSYFMVLRSINMPEE</sequence>
<feature type="transmembrane region" description="Helical" evidence="10">
    <location>
        <begin position="201"/>
        <end position="229"/>
    </location>
</feature>
<comment type="subcellular location">
    <subcellularLocation>
        <location evidence="1 10">Cell membrane</location>
        <topology evidence="1 10">Multi-pass membrane protein</topology>
    </subcellularLocation>
</comment>
<accession>A0A0E3Y6Y6</accession>
<dbReference type="GO" id="GO:0005549">
    <property type="term" value="F:odorant binding"/>
    <property type="evidence" value="ECO:0007669"/>
    <property type="project" value="InterPro"/>
</dbReference>
<keyword evidence="6 10" id="KW-1133">Transmembrane helix</keyword>
<dbReference type="Pfam" id="PF02949">
    <property type="entry name" value="7tm_6"/>
    <property type="match status" value="1"/>
</dbReference>
<name>A0A0E3Y6Y6_9SCAR</name>
<comment type="similarity">
    <text evidence="10">Belongs to the insect chemoreceptor superfamily. Heteromeric odorant receptor channel (TC 1.A.69) family.</text>
</comment>
<keyword evidence="4 10" id="KW-0812">Transmembrane</keyword>
<dbReference type="EMBL" id="KM251667">
    <property type="protein sequence ID" value="AKC58548.1"/>
    <property type="molecule type" value="mRNA"/>
</dbReference>
<evidence type="ECO:0000256" key="3">
    <source>
        <dbReference type="ARBA" id="ARBA00022606"/>
    </source>
</evidence>
<evidence type="ECO:0000256" key="10">
    <source>
        <dbReference type="RuleBase" id="RU351113"/>
    </source>
</evidence>
<protein>
    <recommendedName>
        <fullName evidence="10">Odorant receptor</fullName>
    </recommendedName>
</protein>
<dbReference type="GO" id="GO:0005886">
    <property type="term" value="C:plasma membrane"/>
    <property type="evidence" value="ECO:0007669"/>
    <property type="project" value="UniProtKB-SubCell"/>
</dbReference>
<evidence type="ECO:0000256" key="7">
    <source>
        <dbReference type="ARBA" id="ARBA00023136"/>
    </source>
</evidence>
<keyword evidence="3 10" id="KW-0716">Sensory transduction</keyword>
<evidence type="ECO:0000256" key="6">
    <source>
        <dbReference type="ARBA" id="ARBA00022989"/>
    </source>
</evidence>
<reference evidence="11" key="1">
    <citation type="journal article" date="2015" name="PLoS ONE">
        <title>Chemosensory Gene Families in Adult Antennae of Anomala corpulenta Motschulsky (Coleoptera: Scarabaeidae: Rutelinae).</title>
        <authorList>
            <person name="Li X."/>
            <person name="Ju Q."/>
            <person name="Jie W."/>
            <person name="Li F."/>
            <person name="Jiang X."/>
            <person name="Hu J."/>
            <person name="Qu M."/>
        </authorList>
    </citation>
    <scope>NUCLEOTIDE SEQUENCE</scope>
</reference>
<keyword evidence="7 10" id="KW-0472">Membrane</keyword>
<evidence type="ECO:0000256" key="1">
    <source>
        <dbReference type="ARBA" id="ARBA00004651"/>
    </source>
</evidence>